<accession>A0A7T8KC44</accession>
<dbReference type="AlphaFoldDB" id="A0A7T8KC44"/>
<gene>
    <name evidence="1" type="ORF">FKW44_005521</name>
</gene>
<reference evidence="2" key="1">
    <citation type="submission" date="2021-01" db="EMBL/GenBank/DDBJ databases">
        <title>Caligus Genome Assembly.</title>
        <authorList>
            <person name="Gallardo-Escarate C."/>
        </authorList>
    </citation>
    <scope>NUCLEOTIDE SEQUENCE [LARGE SCALE GENOMIC DNA]</scope>
</reference>
<proteinExistence type="predicted"/>
<keyword evidence="2" id="KW-1185">Reference proteome</keyword>
<evidence type="ECO:0000313" key="2">
    <source>
        <dbReference type="Proteomes" id="UP000595437"/>
    </source>
</evidence>
<sequence length="75" mass="8199">VFLSLEISVEGNPPPSLYATPVVEKSASEAHKDPVTAKFALSECIHPLVTMHIMGSIHEIRDGYWRVVVNILSGL</sequence>
<evidence type="ECO:0000313" key="1">
    <source>
        <dbReference type="EMBL" id="QQP53154.1"/>
    </source>
</evidence>
<name>A0A7T8KC44_CALRO</name>
<feature type="non-terminal residue" evidence="1">
    <location>
        <position position="1"/>
    </location>
</feature>
<organism evidence="1 2">
    <name type="scientific">Caligus rogercresseyi</name>
    <name type="common">Sea louse</name>
    <dbReference type="NCBI Taxonomy" id="217165"/>
    <lineage>
        <taxon>Eukaryota</taxon>
        <taxon>Metazoa</taxon>
        <taxon>Ecdysozoa</taxon>
        <taxon>Arthropoda</taxon>
        <taxon>Crustacea</taxon>
        <taxon>Multicrustacea</taxon>
        <taxon>Hexanauplia</taxon>
        <taxon>Copepoda</taxon>
        <taxon>Siphonostomatoida</taxon>
        <taxon>Caligidae</taxon>
        <taxon>Caligus</taxon>
    </lineage>
</organism>
<dbReference type="EMBL" id="CP045892">
    <property type="protein sequence ID" value="QQP53154.1"/>
    <property type="molecule type" value="Genomic_DNA"/>
</dbReference>
<dbReference type="Proteomes" id="UP000595437">
    <property type="component" value="Chromosome 3"/>
</dbReference>
<protein>
    <submittedName>
        <fullName evidence="1">Uncharacterized protein</fullName>
    </submittedName>
</protein>